<organism evidence="1 2">
    <name type="scientific">Zingiber officinale</name>
    <name type="common">Ginger</name>
    <name type="synonym">Amomum zingiber</name>
    <dbReference type="NCBI Taxonomy" id="94328"/>
    <lineage>
        <taxon>Eukaryota</taxon>
        <taxon>Viridiplantae</taxon>
        <taxon>Streptophyta</taxon>
        <taxon>Embryophyta</taxon>
        <taxon>Tracheophyta</taxon>
        <taxon>Spermatophyta</taxon>
        <taxon>Magnoliopsida</taxon>
        <taxon>Liliopsida</taxon>
        <taxon>Zingiberales</taxon>
        <taxon>Zingiberaceae</taxon>
        <taxon>Zingiber</taxon>
    </lineage>
</organism>
<reference evidence="1 2" key="1">
    <citation type="submission" date="2020-08" db="EMBL/GenBank/DDBJ databases">
        <title>Plant Genome Project.</title>
        <authorList>
            <person name="Zhang R.-G."/>
        </authorList>
    </citation>
    <scope>NUCLEOTIDE SEQUENCE [LARGE SCALE GENOMIC DNA]</scope>
    <source>
        <tissue evidence="1">Rhizome</tissue>
    </source>
</reference>
<keyword evidence="2" id="KW-1185">Reference proteome</keyword>
<proteinExistence type="predicted"/>
<sequence length="127" mass="13923">MSPTSFRMNPIEPIPFSSPSFLTYAFFLGGTRCESEIERGGDKKNLKKLSLGRSKAVGVSPLEVGEPPSAAGQRSTIAELFLINFRLVFNDNCFLLLSSFDLLKLGPVRHGQKGADNVTWDPEATMN</sequence>
<comment type="caution">
    <text evidence="1">The sequence shown here is derived from an EMBL/GenBank/DDBJ whole genome shotgun (WGS) entry which is preliminary data.</text>
</comment>
<gene>
    <name evidence="1" type="ORF">ZIOFF_043840</name>
</gene>
<dbReference type="AlphaFoldDB" id="A0A8J5FVP3"/>
<evidence type="ECO:0000313" key="2">
    <source>
        <dbReference type="Proteomes" id="UP000734854"/>
    </source>
</evidence>
<dbReference type="Proteomes" id="UP000734854">
    <property type="component" value="Unassembled WGS sequence"/>
</dbReference>
<evidence type="ECO:0000313" key="1">
    <source>
        <dbReference type="EMBL" id="KAG6495993.1"/>
    </source>
</evidence>
<name>A0A8J5FVP3_ZINOF</name>
<dbReference type="EMBL" id="JACMSC010000012">
    <property type="protein sequence ID" value="KAG6495993.1"/>
    <property type="molecule type" value="Genomic_DNA"/>
</dbReference>
<accession>A0A8J5FVP3</accession>
<protein>
    <submittedName>
        <fullName evidence="1">Uncharacterized protein</fullName>
    </submittedName>
</protein>